<name>A0ACD4PGL2_9BACT</name>
<keyword evidence="2" id="KW-1185">Reference proteome</keyword>
<accession>A0ACD4PGL2</accession>
<organism evidence="1 2">
    <name type="scientific">Mycoplasmopsis edwardii</name>
    <dbReference type="NCBI Taxonomy" id="53558"/>
    <lineage>
        <taxon>Bacteria</taxon>
        <taxon>Bacillati</taxon>
        <taxon>Mycoplasmatota</taxon>
        <taxon>Mycoplasmoidales</taxon>
        <taxon>Metamycoplasmataceae</taxon>
        <taxon>Mycoplasmopsis</taxon>
    </lineage>
</organism>
<sequence length="845" mass="95958">MKKIKSFLLSNLAALGIMPIAIAASCSKQPVENNQKDKTDSNKKDTKNPSNDLDTASPSTPIPGTQGTPGANSSGNNNPEVNGEEVKKFIANKSFDQLFKIKNQTFNNTIETSSISANEFTNKLSSDELKIESLNDIVKVEFANPIKNSDNQSVTLYVKIAGIETPKQFTLTGFKREQVLDIQPPQKQESEFSLYRKMTQVERYKKDIQDYDPILARNSQPRNLGISDAEKAKFDEKANSLNLPTYDRANLLGMTIPKYDSNGTFLGLDIKTDGETPKGPSWVDNYRKDGPKNRGLARTITNETYSNIAMQTYQFSIVNWKISSDANERKITGELLKNDEDLTILINRVQNAEKRKEFLDKYKKIKGVPAAVKLLVDDKDNIGIWQQLIIENGSETEAAKIYTEYIKQHREKIKNKVNANTVLKQDTKERINKFVDEATDFYELSYLHQQMSGVDGTAWIMDYEIPENGKYPTKFYFGTNLHVIDGMSPDTFVSFGLARLSKDRPSILNTLKVITQDDAFKMYGFGKNALTRIFDGRDYLKADPVDFLANKSFDKKEYIDFAIFEVDFAKTEENTEEKIREITNDYADLPAEKKAQFANYDYLTSYDKINVPLAGKGPTELEKFDNLYILGYPKTNSGQFLDYYLDKYEDENQLKHARYTFSLWTNASYKFYKSHAPSDTDVNKKKELELGSWLSYNIGYRTFIDKPGINDQFLSTPVNGNGLYRSNDGKQYVSMNLAYAPKQYIPGGGASGSSIRTKENKIVAIFHSANAFASVGLSAALRSSGFDYQGLYGTYNLPQYDVIYGTGKDQQNSYRHEMLKRKKGRTWLFQNGFEESNVPEEFKFK</sequence>
<reference evidence="1" key="1">
    <citation type="submission" date="2022-12" db="EMBL/GenBank/DDBJ databases">
        <authorList>
            <consortium name="Asia Pacific Centre for Animal Health"/>
            <person name="Klose S.M."/>
            <person name="Legione A.R."/>
            <person name="Monotti I."/>
            <person name="Bushell R."/>
            <person name="Marenda M.S."/>
            <person name="Sugiyama T."/>
            <person name="Browning G.F."/>
            <person name="Vaz P.K."/>
        </authorList>
    </citation>
    <scope>NUCLEOTIDE SEQUENCE</scope>
    <source>
        <strain evidence="1">Felid995</strain>
    </source>
</reference>
<proteinExistence type="predicted"/>
<protein>
    <submittedName>
        <fullName evidence="1">DUF31 family protein</fullName>
    </submittedName>
</protein>
<gene>
    <name evidence="1" type="ORF">Me_995_000379</name>
</gene>
<dbReference type="Proteomes" id="UP001213039">
    <property type="component" value="Chromosome"/>
</dbReference>
<evidence type="ECO:0000313" key="1">
    <source>
        <dbReference type="EMBL" id="WBP83760.1"/>
    </source>
</evidence>
<evidence type="ECO:0000313" key="2">
    <source>
        <dbReference type="Proteomes" id="UP001213039"/>
    </source>
</evidence>
<dbReference type="EMBL" id="CP114370">
    <property type="protein sequence ID" value="WBP83760.1"/>
    <property type="molecule type" value="Genomic_DNA"/>
</dbReference>